<evidence type="ECO:0000313" key="2">
    <source>
        <dbReference type="EMBL" id="NEK55701.1"/>
    </source>
</evidence>
<protein>
    <submittedName>
        <fullName evidence="2">SIS domain-containing protein</fullName>
    </submittedName>
</protein>
<evidence type="ECO:0000259" key="1">
    <source>
        <dbReference type="PROSITE" id="PS51464"/>
    </source>
</evidence>
<proteinExistence type="predicted"/>
<dbReference type="GO" id="GO:1901135">
    <property type="term" value="P:carbohydrate derivative metabolic process"/>
    <property type="evidence" value="ECO:0007669"/>
    <property type="project" value="InterPro"/>
</dbReference>
<dbReference type="PANTHER" id="PTHR42745">
    <property type="match status" value="1"/>
</dbReference>
<sequence length="90" mass="9580">MNNPWFVASAARVFEVEARAVAALVARLDDNYSEAVRTIIDSTGRVIVCGMGKSGIVGRKIAATLSSTGTPAFFMHPAEAYHGDLGMVQH</sequence>
<dbReference type="PANTHER" id="PTHR42745:SF1">
    <property type="entry name" value="ARABINOSE 5-PHOSPHATE ISOMERASE KDSD"/>
    <property type="match status" value="1"/>
</dbReference>
<gene>
    <name evidence="2" type="ORF">GUK36_41460</name>
</gene>
<dbReference type="Gene3D" id="3.40.50.10490">
    <property type="entry name" value="Glucose-6-phosphate isomerase like protein, domain 1"/>
    <property type="match status" value="1"/>
</dbReference>
<dbReference type="PROSITE" id="PS51464">
    <property type="entry name" value="SIS"/>
    <property type="match status" value="1"/>
</dbReference>
<dbReference type="EMBL" id="WXXP01000793">
    <property type="protein sequence ID" value="NEK55701.1"/>
    <property type="molecule type" value="Genomic_DNA"/>
</dbReference>
<dbReference type="GO" id="GO:0097367">
    <property type="term" value="F:carbohydrate derivative binding"/>
    <property type="evidence" value="ECO:0007669"/>
    <property type="project" value="InterPro"/>
</dbReference>
<reference evidence="2 3" key="1">
    <citation type="submission" date="2020-01" db="EMBL/GenBank/DDBJ databases">
        <title>Rhizobium genotypes associated with high levels of biological nitrogen fixation by grain legumes in a temperate-maritime cropping system.</title>
        <authorList>
            <person name="Maluk M."/>
            <person name="Francesc Ferrando Molina F."/>
            <person name="Lopez Del Egido L."/>
            <person name="Lafos M."/>
            <person name="Langarica-Fuentes A."/>
            <person name="Gebre Yohannes G."/>
            <person name="Young M.W."/>
            <person name="Martin P."/>
            <person name="Gantlett R."/>
            <person name="Kenicer G."/>
            <person name="Hawes C."/>
            <person name="Begg G.S."/>
            <person name="Quilliam R.S."/>
            <person name="Squire G.R."/>
            <person name="Poole P.S."/>
            <person name="Young P.W."/>
            <person name="Iannetta P.M."/>
            <person name="James E.K."/>
        </authorList>
    </citation>
    <scope>NUCLEOTIDE SEQUENCE [LARGE SCALE GENOMIC DNA]</scope>
    <source>
        <strain evidence="2 3">JHI944</strain>
    </source>
</reference>
<feature type="domain" description="SIS" evidence="1">
    <location>
        <begin position="35"/>
        <end position="90"/>
    </location>
</feature>
<dbReference type="AlphaFoldDB" id="A0A6P0DVH7"/>
<accession>A0A6P0DVH7</accession>
<evidence type="ECO:0000313" key="3">
    <source>
        <dbReference type="Proteomes" id="UP000471409"/>
    </source>
</evidence>
<dbReference type="InterPro" id="IPR050986">
    <property type="entry name" value="GutQ/KpsF_isomerases"/>
</dbReference>
<organism evidence="2 3">
    <name type="scientific">Rhizobium leguminosarum</name>
    <dbReference type="NCBI Taxonomy" id="384"/>
    <lineage>
        <taxon>Bacteria</taxon>
        <taxon>Pseudomonadati</taxon>
        <taxon>Pseudomonadota</taxon>
        <taxon>Alphaproteobacteria</taxon>
        <taxon>Hyphomicrobiales</taxon>
        <taxon>Rhizobiaceae</taxon>
        <taxon>Rhizobium/Agrobacterium group</taxon>
        <taxon>Rhizobium</taxon>
    </lineage>
</organism>
<dbReference type="Proteomes" id="UP000471409">
    <property type="component" value="Unassembled WGS sequence"/>
</dbReference>
<dbReference type="InterPro" id="IPR001347">
    <property type="entry name" value="SIS_dom"/>
</dbReference>
<dbReference type="InterPro" id="IPR046348">
    <property type="entry name" value="SIS_dom_sf"/>
</dbReference>
<dbReference type="SUPFAM" id="SSF53697">
    <property type="entry name" value="SIS domain"/>
    <property type="match status" value="1"/>
</dbReference>
<comment type="caution">
    <text evidence="2">The sequence shown here is derived from an EMBL/GenBank/DDBJ whole genome shotgun (WGS) entry which is preliminary data.</text>
</comment>
<feature type="non-terminal residue" evidence="2">
    <location>
        <position position="90"/>
    </location>
</feature>
<name>A0A6P0DVH7_RHILE</name>
<dbReference type="Pfam" id="PF01380">
    <property type="entry name" value="SIS"/>
    <property type="match status" value="1"/>
</dbReference>